<dbReference type="PANTHER" id="PTHR43271">
    <property type="entry name" value="BLL2771 PROTEIN"/>
    <property type="match status" value="1"/>
</dbReference>
<keyword evidence="11" id="KW-1185">Reference proteome</keyword>
<dbReference type="RefSeq" id="WP_239673544.1">
    <property type="nucleotide sequence ID" value="NZ_CP049742.1"/>
</dbReference>
<dbReference type="KEGG" id="mcui:G8O30_03145"/>
<gene>
    <name evidence="10" type="ORF">G8O30_03145</name>
</gene>
<comment type="subcellular location">
    <subcellularLocation>
        <location evidence="1">Cell membrane</location>
        <topology evidence="1">Multi-pass membrane protein</topology>
    </subcellularLocation>
</comment>
<dbReference type="SUPFAM" id="SSF103473">
    <property type="entry name" value="MFS general substrate transporter"/>
    <property type="match status" value="1"/>
</dbReference>
<dbReference type="PROSITE" id="PS51257">
    <property type="entry name" value="PROKAR_LIPOPROTEIN"/>
    <property type="match status" value="1"/>
</dbReference>
<accession>A0A7S8C9R5</accession>
<dbReference type="PROSITE" id="PS50850">
    <property type="entry name" value="MFS"/>
    <property type="match status" value="1"/>
</dbReference>
<evidence type="ECO:0000256" key="8">
    <source>
        <dbReference type="SAM" id="Phobius"/>
    </source>
</evidence>
<feature type="transmembrane region" description="Helical" evidence="8">
    <location>
        <begin position="41"/>
        <end position="61"/>
    </location>
</feature>
<evidence type="ECO:0000256" key="6">
    <source>
        <dbReference type="ARBA" id="ARBA00022989"/>
    </source>
</evidence>
<reference evidence="10 11" key="1">
    <citation type="submission" date="2019-07" db="EMBL/GenBank/DDBJ databases">
        <title>Genome sequence of 2 isolates from Red Sea Mangroves.</title>
        <authorList>
            <person name="Sefrji F."/>
            <person name="Michoud G."/>
            <person name="Merlino G."/>
            <person name="Daffonchio D."/>
        </authorList>
    </citation>
    <scope>NUCLEOTIDE SEQUENCE [LARGE SCALE GENOMIC DNA]</scope>
    <source>
        <strain evidence="10 11">R1DC41</strain>
    </source>
</reference>
<dbReference type="PANTHER" id="PTHR43271:SF2">
    <property type="entry name" value="BLL2771 PROTEIN"/>
    <property type="match status" value="1"/>
</dbReference>
<dbReference type="InterPro" id="IPR036259">
    <property type="entry name" value="MFS_trans_sf"/>
</dbReference>
<keyword evidence="4" id="KW-1003">Cell membrane</keyword>
<evidence type="ECO:0000256" key="3">
    <source>
        <dbReference type="ARBA" id="ARBA00022448"/>
    </source>
</evidence>
<evidence type="ECO:0000313" key="11">
    <source>
        <dbReference type="Proteomes" id="UP000593626"/>
    </source>
</evidence>
<evidence type="ECO:0000256" key="7">
    <source>
        <dbReference type="ARBA" id="ARBA00023136"/>
    </source>
</evidence>
<protein>
    <submittedName>
        <fullName evidence="10">MFS transporter</fullName>
    </submittedName>
</protein>
<dbReference type="InterPro" id="IPR020846">
    <property type="entry name" value="MFS_dom"/>
</dbReference>
<dbReference type="InterPro" id="IPR011701">
    <property type="entry name" value="MFS"/>
</dbReference>
<dbReference type="Pfam" id="PF07690">
    <property type="entry name" value="MFS_1"/>
    <property type="match status" value="1"/>
</dbReference>
<feature type="transmembrane region" description="Helical" evidence="8">
    <location>
        <begin position="237"/>
        <end position="256"/>
    </location>
</feature>
<evidence type="ECO:0000256" key="4">
    <source>
        <dbReference type="ARBA" id="ARBA00022475"/>
    </source>
</evidence>
<dbReference type="Proteomes" id="UP000593626">
    <property type="component" value="Chromosome"/>
</dbReference>
<feature type="domain" description="Major facilitator superfamily (MFS) profile" evidence="9">
    <location>
        <begin position="7"/>
        <end position="372"/>
    </location>
</feature>
<dbReference type="Gene3D" id="1.20.1250.20">
    <property type="entry name" value="MFS general substrate transporter like domains"/>
    <property type="match status" value="1"/>
</dbReference>
<name>A0A7S8C9R5_9BACI</name>
<feature type="transmembrane region" description="Helical" evidence="8">
    <location>
        <begin position="130"/>
        <end position="149"/>
    </location>
</feature>
<keyword evidence="7 8" id="KW-0472">Membrane</keyword>
<keyword evidence="5 8" id="KW-0812">Transmembrane</keyword>
<dbReference type="GO" id="GO:0022857">
    <property type="term" value="F:transmembrane transporter activity"/>
    <property type="evidence" value="ECO:0007669"/>
    <property type="project" value="InterPro"/>
</dbReference>
<dbReference type="GO" id="GO:0005886">
    <property type="term" value="C:plasma membrane"/>
    <property type="evidence" value="ECO:0007669"/>
    <property type="project" value="UniProtKB-SubCell"/>
</dbReference>
<keyword evidence="3" id="KW-0813">Transport</keyword>
<dbReference type="EMBL" id="CP049742">
    <property type="protein sequence ID" value="QPC46022.1"/>
    <property type="molecule type" value="Genomic_DNA"/>
</dbReference>
<feature type="transmembrane region" description="Helical" evidence="8">
    <location>
        <begin position="202"/>
        <end position="222"/>
    </location>
</feature>
<feature type="transmembrane region" description="Helical" evidence="8">
    <location>
        <begin position="73"/>
        <end position="91"/>
    </location>
</feature>
<evidence type="ECO:0000256" key="2">
    <source>
        <dbReference type="ARBA" id="ARBA00008335"/>
    </source>
</evidence>
<feature type="transmembrane region" description="Helical" evidence="8">
    <location>
        <begin position="161"/>
        <end position="181"/>
    </location>
</feature>
<comment type="similarity">
    <text evidence="2">Belongs to the major facilitator superfamily.</text>
</comment>
<evidence type="ECO:0000259" key="9">
    <source>
        <dbReference type="PROSITE" id="PS50850"/>
    </source>
</evidence>
<feature type="transmembrane region" description="Helical" evidence="8">
    <location>
        <begin position="323"/>
        <end position="344"/>
    </location>
</feature>
<dbReference type="AlphaFoldDB" id="A0A7S8C9R5"/>
<feature type="transmembrane region" description="Helical" evidence="8">
    <location>
        <begin position="7"/>
        <end position="29"/>
    </location>
</feature>
<evidence type="ECO:0000256" key="5">
    <source>
        <dbReference type="ARBA" id="ARBA00022692"/>
    </source>
</evidence>
<feature type="transmembrane region" description="Helical" evidence="8">
    <location>
        <begin position="103"/>
        <end position="123"/>
    </location>
</feature>
<organism evidence="10 11">
    <name type="scientific">Mangrovibacillus cuniculi</name>
    <dbReference type="NCBI Taxonomy" id="2593652"/>
    <lineage>
        <taxon>Bacteria</taxon>
        <taxon>Bacillati</taxon>
        <taxon>Bacillota</taxon>
        <taxon>Bacilli</taxon>
        <taxon>Bacillales</taxon>
        <taxon>Bacillaceae</taxon>
        <taxon>Mangrovibacillus</taxon>
    </lineage>
</organism>
<feature type="transmembrane region" description="Helical" evidence="8">
    <location>
        <begin position="289"/>
        <end position="311"/>
    </location>
</feature>
<feature type="transmembrane region" description="Helical" evidence="8">
    <location>
        <begin position="350"/>
        <end position="369"/>
    </location>
</feature>
<sequence>MNFTKYLPVYLFLVGLLVACNIYTLIPLYPVLSDQFSNEQSAIAIGSSLFTLSYGVGLLVFGSLVTRFAHKHIILFGMLSAFITSIFVGFSSSLEELYITRTLQGFSLGSFAPVAFSLCYAWFSGKILPIMITALNTSFLIAGIVGQLWSSYISLSLSWPYVYLSFALVYFLLFVFGIPSIPLIRPSLKIKQPSFIEIGTKIPLLFCYIIVFTLLASIVGYYDALQRSFTGPPSELFLIRFIGLIGIIPSLFNHIFIERIGLYKTFCVGLLFGCSGFTTVYFTTSVLSFYLSSIAIVAAISILIPTIILLIGSIEVKHRTRAISLYSFILLMGASFSPVLNNWLPFSHSMLLYTCSFLVNFLLLWRISLSRSRSKEKKNGISQPISHISS</sequence>
<keyword evidence="6 8" id="KW-1133">Transmembrane helix</keyword>
<evidence type="ECO:0000313" key="10">
    <source>
        <dbReference type="EMBL" id="QPC46022.1"/>
    </source>
</evidence>
<feature type="transmembrane region" description="Helical" evidence="8">
    <location>
        <begin position="263"/>
        <end position="283"/>
    </location>
</feature>
<evidence type="ECO:0000256" key="1">
    <source>
        <dbReference type="ARBA" id="ARBA00004651"/>
    </source>
</evidence>
<proteinExistence type="inferred from homology"/>